<dbReference type="RefSeq" id="WP_008432639.1">
    <property type="nucleotide sequence ID" value="NZ_AEPB01000057.1"/>
</dbReference>
<evidence type="ECO:0000313" key="2">
    <source>
        <dbReference type="EMBL" id="EGA88438.1"/>
    </source>
</evidence>
<accession>E7RKK8</accession>
<dbReference type="Pfam" id="PF04326">
    <property type="entry name" value="SLFN_AlbA_2"/>
    <property type="match status" value="1"/>
</dbReference>
<gene>
    <name evidence="2" type="ORF">GPDM_15164</name>
</gene>
<dbReference type="eggNOG" id="COG2865">
    <property type="taxonomic scope" value="Bacteria"/>
</dbReference>
<feature type="domain" description="Schlafen AlbA-2" evidence="1">
    <location>
        <begin position="28"/>
        <end position="158"/>
    </location>
</feature>
<evidence type="ECO:0000313" key="3">
    <source>
        <dbReference type="Proteomes" id="UP000003052"/>
    </source>
</evidence>
<sequence>MIKEDFAKFFEEPTREGLRDILKHQTGEHNEVDFKEEWPSSGKLAKHILALTNYGGGCLVIGVSEEKEQIESVGVKEFKKKEDVYKEIDKFLPKNLINVSRILDFQFTETEYASIKNKKFQVLLVPDLPKLIPFVSPRDGEGIKRDRIYTRRGTQTIEASYDDIQKIINRRIDTGYSSTSELDLEAHLMQLKLLYNSIEQYYYFQEGGALASWTLDISEQLSSIVGKRTKKTNVHYPEEGYDAFINSLIKKKKKRIELDLDVLGIE</sequence>
<comment type="caution">
    <text evidence="2">The sequence shown here is derived from an EMBL/GenBank/DDBJ whole genome shotgun (WGS) entry which is preliminary data.</text>
</comment>
<dbReference type="EMBL" id="AEPB01000057">
    <property type="protein sequence ID" value="EGA88438.1"/>
    <property type="molecule type" value="Genomic_DNA"/>
</dbReference>
<dbReference type="Gene3D" id="3.30.950.30">
    <property type="entry name" value="Schlafen, AAA domain"/>
    <property type="match status" value="1"/>
</dbReference>
<dbReference type="OrthoDB" id="34589at2"/>
<organism evidence="2 3">
    <name type="scientific">Planococcus donghaensis MPA1U2</name>
    <dbReference type="NCBI Taxonomy" id="933115"/>
    <lineage>
        <taxon>Bacteria</taxon>
        <taxon>Bacillati</taxon>
        <taxon>Bacillota</taxon>
        <taxon>Bacilli</taxon>
        <taxon>Bacillales</taxon>
        <taxon>Caryophanaceae</taxon>
        <taxon>Planococcus</taxon>
    </lineage>
</organism>
<reference evidence="2 3" key="1">
    <citation type="journal article" date="2011" name="J. Bacteriol.">
        <title>The Draft Genome of Planococcus donghaensis MPA1U2 Reveals Nonsporulation Pathways Controlled by a Conserved Spo0A Regulon.</title>
        <authorList>
            <person name="Pearson M.D."/>
            <person name="Noller H.F."/>
        </authorList>
    </citation>
    <scope>NUCLEOTIDE SEQUENCE [LARGE SCALE GENOMIC DNA]</scope>
    <source>
        <strain evidence="2 3">MPA1U2</strain>
    </source>
</reference>
<dbReference type="AlphaFoldDB" id="E7RKK8"/>
<protein>
    <submittedName>
        <fullName evidence="2">Putative transcriptional regulator</fullName>
    </submittedName>
</protein>
<dbReference type="Proteomes" id="UP000003052">
    <property type="component" value="Unassembled WGS sequence"/>
</dbReference>
<dbReference type="InterPro" id="IPR007421">
    <property type="entry name" value="Schlafen_AlbA_2_dom"/>
</dbReference>
<proteinExistence type="predicted"/>
<evidence type="ECO:0000259" key="1">
    <source>
        <dbReference type="Pfam" id="PF04326"/>
    </source>
</evidence>
<dbReference type="InterPro" id="IPR038461">
    <property type="entry name" value="Schlafen_AlbA_2_dom_sf"/>
</dbReference>
<name>E7RKK8_9BACL</name>